<dbReference type="EMBL" id="MU154523">
    <property type="protein sequence ID" value="KAF9501557.1"/>
    <property type="molecule type" value="Genomic_DNA"/>
</dbReference>
<evidence type="ECO:0000256" key="1">
    <source>
        <dbReference type="SAM" id="Phobius"/>
    </source>
</evidence>
<keyword evidence="3" id="KW-1185">Reference proteome</keyword>
<keyword evidence="1" id="KW-0812">Transmembrane</keyword>
<proteinExistence type="predicted"/>
<feature type="transmembrane region" description="Helical" evidence="1">
    <location>
        <begin position="97"/>
        <end position="123"/>
    </location>
</feature>
<accession>A0A9P6A9N6</accession>
<feature type="transmembrane region" description="Helical" evidence="1">
    <location>
        <begin position="172"/>
        <end position="191"/>
    </location>
</feature>
<keyword evidence="1" id="KW-1133">Transmembrane helix</keyword>
<evidence type="ECO:0000313" key="2">
    <source>
        <dbReference type="EMBL" id="KAF9501557.1"/>
    </source>
</evidence>
<sequence>MNADSSLHSELVRRSSFKYGNGLSPLMMRLNTFGANPKAPGSNGSFCSYGTSHSLPNCDFFRGLNGGTFADHNISVNRSVDMAVLYDFPLRPSAIKVYYIVGVVVAQLAMAGVESVMMVRVYALYSRSKYVKFSFIFLLFAGFATMIVGLVLNIPEDNFKPTSIMVSAPASFAYFGVAALVSQVAILALSAMRWRPGSSSPVMRMLMFDGMLAFISISIVSTVLTICTLLQLSSTTTSYA</sequence>
<dbReference type="AlphaFoldDB" id="A0A9P6A9N6"/>
<protein>
    <submittedName>
        <fullName evidence="2">Uncharacterized protein</fullName>
    </submittedName>
</protein>
<keyword evidence="1" id="KW-0472">Membrane</keyword>
<dbReference type="OrthoDB" id="3066463at2759"/>
<name>A0A9P6A9N6_PLEER</name>
<dbReference type="Proteomes" id="UP000807025">
    <property type="component" value="Unassembled WGS sequence"/>
</dbReference>
<gene>
    <name evidence="2" type="ORF">BDN71DRAFT_718229</name>
</gene>
<reference evidence="2" key="1">
    <citation type="submission" date="2020-11" db="EMBL/GenBank/DDBJ databases">
        <authorList>
            <consortium name="DOE Joint Genome Institute"/>
            <person name="Ahrendt S."/>
            <person name="Riley R."/>
            <person name="Andreopoulos W."/>
            <person name="Labutti K."/>
            <person name="Pangilinan J."/>
            <person name="Ruiz-Duenas F.J."/>
            <person name="Barrasa J.M."/>
            <person name="Sanchez-Garcia M."/>
            <person name="Camarero S."/>
            <person name="Miyauchi S."/>
            <person name="Serrano A."/>
            <person name="Linde D."/>
            <person name="Babiker R."/>
            <person name="Drula E."/>
            <person name="Ayuso-Fernandez I."/>
            <person name="Pacheco R."/>
            <person name="Padilla G."/>
            <person name="Ferreira P."/>
            <person name="Barriuso J."/>
            <person name="Kellner H."/>
            <person name="Castanera R."/>
            <person name="Alfaro M."/>
            <person name="Ramirez L."/>
            <person name="Pisabarro A.G."/>
            <person name="Kuo A."/>
            <person name="Tritt A."/>
            <person name="Lipzen A."/>
            <person name="He G."/>
            <person name="Yan M."/>
            <person name="Ng V."/>
            <person name="Cullen D."/>
            <person name="Martin F."/>
            <person name="Rosso M.-N."/>
            <person name="Henrissat B."/>
            <person name="Hibbett D."/>
            <person name="Martinez A.T."/>
            <person name="Grigoriev I.V."/>
        </authorList>
    </citation>
    <scope>NUCLEOTIDE SEQUENCE</scope>
    <source>
        <strain evidence="2">ATCC 90797</strain>
    </source>
</reference>
<organism evidence="2 3">
    <name type="scientific">Pleurotus eryngii</name>
    <name type="common">Boletus of the steppes</name>
    <dbReference type="NCBI Taxonomy" id="5323"/>
    <lineage>
        <taxon>Eukaryota</taxon>
        <taxon>Fungi</taxon>
        <taxon>Dikarya</taxon>
        <taxon>Basidiomycota</taxon>
        <taxon>Agaricomycotina</taxon>
        <taxon>Agaricomycetes</taxon>
        <taxon>Agaricomycetidae</taxon>
        <taxon>Agaricales</taxon>
        <taxon>Pleurotineae</taxon>
        <taxon>Pleurotaceae</taxon>
        <taxon>Pleurotus</taxon>
    </lineage>
</organism>
<feature type="transmembrane region" description="Helical" evidence="1">
    <location>
        <begin position="130"/>
        <end position="152"/>
    </location>
</feature>
<feature type="transmembrane region" description="Helical" evidence="1">
    <location>
        <begin position="212"/>
        <end position="232"/>
    </location>
</feature>
<comment type="caution">
    <text evidence="2">The sequence shown here is derived from an EMBL/GenBank/DDBJ whole genome shotgun (WGS) entry which is preliminary data.</text>
</comment>
<evidence type="ECO:0000313" key="3">
    <source>
        <dbReference type="Proteomes" id="UP000807025"/>
    </source>
</evidence>